<keyword evidence="1" id="KW-1133">Transmembrane helix</keyword>
<dbReference type="AlphaFoldDB" id="A0A7G2C6B3"/>
<evidence type="ECO:0000256" key="1">
    <source>
        <dbReference type="SAM" id="Phobius"/>
    </source>
</evidence>
<dbReference type="EMBL" id="LR877148">
    <property type="protein sequence ID" value="CAD2215015.1"/>
    <property type="molecule type" value="Genomic_DNA"/>
</dbReference>
<evidence type="ECO:0000313" key="3">
    <source>
        <dbReference type="Proteomes" id="UP000515908"/>
    </source>
</evidence>
<keyword evidence="1" id="KW-0472">Membrane</keyword>
<accession>A0A7G2C6B3</accession>
<keyword evidence="3" id="KW-1185">Reference proteome</keyword>
<keyword evidence="1" id="KW-0812">Transmembrane</keyword>
<dbReference type="VEuPathDB" id="TriTrypDB:ADEAN_000246800"/>
<feature type="transmembrane region" description="Helical" evidence="1">
    <location>
        <begin position="33"/>
        <end position="53"/>
    </location>
</feature>
<name>A0A7G2C6B3_9TRYP</name>
<dbReference type="OrthoDB" id="260519at2759"/>
<dbReference type="Proteomes" id="UP000515908">
    <property type="component" value="Chromosome 04"/>
</dbReference>
<protein>
    <submittedName>
        <fullName evidence="2">Uncharacterized protein</fullName>
    </submittedName>
</protein>
<gene>
    <name evidence="2" type="ORF">ADEAN_000246800</name>
</gene>
<sequence>MLEEWCDCNTEEEKQALLERAAIRQARLDQWRWRSTAIAFGVLTVAAALTLRFKPAL</sequence>
<proteinExistence type="predicted"/>
<evidence type="ECO:0000313" key="2">
    <source>
        <dbReference type="EMBL" id="CAD2215015.1"/>
    </source>
</evidence>
<organism evidence="2 3">
    <name type="scientific">Angomonas deanei</name>
    <dbReference type="NCBI Taxonomy" id="59799"/>
    <lineage>
        <taxon>Eukaryota</taxon>
        <taxon>Discoba</taxon>
        <taxon>Euglenozoa</taxon>
        <taxon>Kinetoplastea</taxon>
        <taxon>Metakinetoplastina</taxon>
        <taxon>Trypanosomatida</taxon>
        <taxon>Trypanosomatidae</taxon>
        <taxon>Strigomonadinae</taxon>
        <taxon>Angomonas</taxon>
    </lineage>
</organism>
<reference evidence="2 3" key="1">
    <citation type="submission" date="2020-08" db="EMBL/GenBank/DDBJ databases">
        <authorList>
            <person name="Newling K."/>
            <person name="Davey J."/>
            <person name="Forrester S."/>
        </authorList>
    </citation>
    <scope>NUCLEOTIDE SEQUENCE [LARGE SCALE GENOMIC DNA]</scope>
    <source>
        <strain evidence="3">Crithidia deanei Carvalho (ATCC PRA-265)</strain>
    </source>
</reference>